<dbReference type="InterPro" id="IPR035958">
    <property type="entry name" value="SecB-like_sf"/>
</dbReference>
<accession>A0A1X1JC05</accession>
<protein>
    <recommendedName>
        <fullName evidence="4">Preprotein translocase subunit SecB</fullName>
    </recommendedName>
</protein>
<gene>
    <name evidence="2" type="ORF">B7705_04290</name>
</gene>
<proteinExistence type="inferred from homology"/>
<comment type="caution">
    <text evidence="2">The sequence shown here is derived from an EMBL/GenBank/DDBJ whole genome shotgun (WGS) entry which is preliminary data.</text>
</comment>
<sequence>MDMNSKIKFQRMEVETTEFYLNKSVEFEKQQKIELSLETKFSKEGEETFSLSLELSIFNKNFKENDNPLYIRLILNTFFEISEENLDEENIIKKYGANMILLSFPYARSYITNLTAMSGISPINIPVISIEDILDS</sequence>
<dbReference type="GO" id="GO:0051262">
    <property type="term" value="P:protein tetramerization"/>
    <property type="evidence" value="ECO:0007669"/>
    <property type="project" value="InterPro"/>
</dbReference>
<dbReference type="SUPFAM" id="SSF54611">
    <property type="entry name" value="SecB-like"/>
    <property type="match status" value="1"/>
</dbReference>
<dbReference type="Pfam" id="PF02556">
    <property type="entry name" value="SecB"/>
    <property type="match status" value="1"/>
</dbReference>
<evidence type="ECO:0008006" key="4">
    <source>
        <dbReference type="Google" id="ProtNLM"/>
    </source>
</evidence>
<dbReference type="EMBL" id="NCVA01000039">
    <property type="protein sequence ID" value="ORO84140.1"/>
    <property type="molecule type" value="Genomic_DNA"/>
</dbReference>
<organism evidence="2 3">
    <name type="scientific">Streptococcus oralis subsp. dentisani</name>
    <dbReference type="NCBI Taxonomy" id="1458253"/>
    <lineage>
        <taxon>Bacteria</taxon>
        <taxon>Bacillati</taxon>
        <taxon>Bacillota</taxon>
        <taxon>Bacilli</taxon>
        <taxon>Lactobacillales</taxon>
        <taxon>Streptococcaceae</taxon>
        <taxon>Streptococcus</taxon>
    </lineage>
</organism>
<dbReference type="GO" id="GO:0051082">
    <property type="term" value="F:unfolded protein binding"/>
    <property type="evidence" value="ECO:0007669"/>
    <property type="project" value="InterPro"/>
</dbReference>
<dbReference type="Gene3D" id="3.10.420.10">
    <property type="entry name" value="SecB-like"/>
    <property type="match status" value="1"/>
</dbReference>
<name>A0A1X1JC05_STROR</name>
<dbReference type="AlphaFoldDB" id="A0A1X1JC05"/>
<evidence type="ECO:0000256" key="1">
    <source>
        <dbReference type="ARBA" id="ARBA00009990"/>
    </source>
</evidence>
<evidence type="ECO:0000313" key="2">
    <source>
        <dbReference type="EMBL" id="ORO84140.1"/>
    </source>
</evidence>
<evidence type="ECO:0000313" key="3">
    <source>
        <dbReference type="Proteomes" id="UP000193064"/>
    </source>
</evidence>
<reference evidence="2 3" key="1">
    <citation type="journal article" date="2016" name="Eur. J. Clin. Microbiol. Infect. Dis.">
        <title>Whole genome sequencing as a tool for phylogenetic analysis of clinical strains of Mitis group streptococci.</title>
        <authorList>
            <person name="Rasmussen L.H."/>
            <person name="Dargis R."/>
            <person name="Hojholt K."/>
            <person name="Christensen J.J."/>
            <person name="Skovgaard O."/>
            <person name="Justesen U.S."/>
            <person name="Rosenvinge F.S."/>
            <person name="Moser C."/>
            <person name="Lukjancenko O."/>
            <person name="Rasmussen S."/>
            <person name="Nielsen X.C."/>
        </authorList>
    </citation>
    <scope>NUCLEOTIDE SEQUENCE [LARGE SCALE GENOMIC DNA]</scope>
    <source>
        <strain evidence="2 3">RH_13585_10</strain>
    </source>
</reference>
<dbReference type="Proteomes" id="UP000193064">
    <property type="component" value="Unassembled WGS sequence"/>
</dbReference>
<dbReference type="GO" id="GO:0015031">
    <property type="term" value="P:protein transport"/>
    <property type="evidence" value="ECO:0007669"/>
    <property type="project" value="InterPro"/>
</dbReference>
<dbReference type="InterPro" id="IPR003708">
    <property type="entry name" value="SecB"/>
</dbReference>
<comment type="similarity">
    <text evidence="1">Belongs to the SecB family.</text>
</comment>